<gene>
    <name evidence="2" type="ORF">EGYM00163_LOCUS17918</name>
</gene>
<protein>
    <submittedName>
        <fullName evidence="2">Uncharacterized protein</fullName>
    </submittedName>
</protein>
<reference evidence="2" key="1">
    <citation type="submission" date="2021-01" db="EMBL/GenBank/DDBJ databases">
        <authorList>
            <person name="Corre E."/>
            <person name="Pelletier E."/>
            <person name="Niang G."/>
            <person name="Scheremetjew M."/>
            <person name="Finn R."/>
            <person name="Kale V."/>
            <person name="Holt S."/>
            <person name="Cochrane G."/>
            <person name="Meng A."/>
            <person name="Brown T."/>
            <person name="Cohen L."/>
        </authorList>
    </citation>
    <scope>NUCLEOTIDE SEQUENCE</scope>
    <source>
        <strain evidence="2">CCMP1594</strain>
    </source>
</reference>
<dbReference type="EMBL" id="HBJA01050580">
    <property type="protein sequence ID" value="CAE0806790.1"/>
    <property type="molecule type" value="Transcribed_RNA"/>
</dbReference>
<feature type="compositionally biased region" description="Basic and acidic residues" evidence="1">
    <location>
        <begin position="117"/>
        <end position="134"/>
    </location>
</feature>
<organism evidence="2">
    <name type="scientific">Eutreptiella gymnastica</name>
    <dbReference type="NCBI Taxonomy" id="73025"/>
    <lineage>
        <taxon>Eukaryota</taxon>
        <taxon>Discoba</taxon>
        <taxon>Euglenozoa</taxon>
        <taxon>Euglenida</taxon>
        <taxon>Spirocuta</taxon>
        <taxon>Euglenophyceae</taxon>
        <taxon>Eutreptiales</taxon>
        <taxon>Eutreptiaceae</taxon>
        <taxon>Eutreptiella</taxon>
    </lineage>
</organism>
<evidence type="ECO:0000256" key="1">
    <source>
        <dbReference type="SAM" id="MobiDB-lite"/>
    </source>
</evidence>
<dbReference type="AlphaFoldDB" id="A0A7S4CUG5"/>
<name>A0A7S4CUG5_9EUGL</name>
<accession>A0A7S4CUG5</accession>
<feature type="compositionally biased region" description="Basic and acidic residues" evidence="1">
    <location>
        <begin position="98"/>
        <end position="108"/>
    </location>
</feature>
<evidence type="ECO:0000313" key="2">
    <source>
        <dbReference type="EMBL" id="CAE0806790.1"/>
    </source>
</evidence>
<proteinExistence type="predicted"/>
<sequence length="142" mass="15996">MQEMVMGLHWDGQHPIGSWWISDKYEYCNGASSWDHAQSIDDDKHSSPPPVTFPVCLFLLFHLARQLVIPPRIVHTITSSPEIPAAWPTSRIKARAKSKEGICSKDRGNVTARVSARQKDKGKNNDQGKGKEQRTMTLKAFI</sequence>
<feature type="region of interest" description="Disordered" evidence="1">
    <location>
        <begin position="98"/>
        <end position="136"/>
    </location>
</feature>